<reference evidence="3" key="2">
    <citation type="submission" date="2020-09" db="EMBL/GenBank/DDBJ databases">
        <authorList>
            <person name="Sun Q."/>
            <person name="Zhou Y."/>
        </authorList>
    </citation>
    <scope>NUCLEOTIDE SEQUENCE</scope>
    <source>
        <strain evidence="3">CGMCC 1.12827</strain>
    </source>
</reference>
<dbReference type="Proteomes" id="UP000621454">
    <property type="component" value="Unassembled WGS sequence"/>
</dbReference>
<dbReference type="EMBL" id="BMGC01000002">
    <property type="protein sequence ID" value="GGB18232.1"/>
    <property type="molecule type" value="Genomic_DNA"/>
</dbReference>
<name>A0A916SVR4_9ACTN</name>
<feature type="transmembrane region" description="Helical" evidence="2">
    <location>
        <begin position="160"/>
        <end position="185"/>
    </location>
</feature>
<feature type="region of interest" description="Disordered" evidence="1">
    <location>
        <begin position="231"/>
        <end position="253"/>
    </location>
</feature>
<keyword evidence="4" id="KW-1185">Reference proteome</keyword>
<dbReference type="AlphaFoldDB" id="A0A916SVR4"/>
<evidence type="ECO:0000256" key="1">
    <source>
        <dbReference type="SAM" id="MobiDB-lite"/>
    </source>
</evidence>
<protein>
    <submittedName>
        <fullName evidence="3">Uncharacterized protein</fullName>
    </submittedName>
</protein>
<evidence type="ECO:0000313" key="3">
    <source>
        <dbReference type="EMBL" id="GGB18232.1"/>
    </source>
</evidence>
<evidence type="ECO:0000256" key="2">
    <source>
        <dbReference type="SAM" id="Phobius"/>
    </source>
</evidence>
<organism evidence="3 4">
    <name type="scientific">Gordonia jinhuaensis</name>
    <dbReference type="NCBI Taxonomy" id="1517702"/>
    <lineage>
        <taxon>Bacteria</taxon>
        <taxon>Bacillati</taxon>
        <taxon>Actinomycetota</taxon>
        <taxon>Actinomycetes</taxon>
        <taxon>Mycobacteriales</taxon>
        <taxon>Gordoniaceae</taxon>
        <taxon>Gordonia</taxon>
    </lineage>
</organism>
<reference evidence="3" key="1">
    <citation type="journal article" date="2014" name="Int. J. Syst. Evol. Microbiol.">
        <title>Complete genome sequence of Corynebacterium casei LMG S-19264T (=DSM 44701T), isolated from a smear-ripened cheese.</title>
        <authorList>
            <consortium name="US DOE Joint Genome Institute (JGI-PGF)"/>
            <person name="Walter F."/>
            <person name="Albersmeier A."/>
            <person name="Kalinowski J."/>
            <person name="Ruckert C."/>
        </authorList>
    </citation>
    <scope>NUCLEOTIDE SEQUENCE</scope>
    <source>
        <strain evidence="3">CGMCC 1.12827</strain>
    </source>
</reference>
<feature type="transmembrane region" description="Helical" evidence="2">
    <location>
        <begin position="81"/>
        <end position="106"/>
    </location>
</feature>
<keyword evidence="2" id="KW-0812">Transmembrane</keyword>
<proteinExistence type="predicted"/>
<keyword evidence="2" id="KW-1133">Transmembrane helix</keyword>
<sequence length="253" mass="27699">MKWPARDESRWEAERADFLRDGAAPESSALMRADKLTRAAVRAGRAEAGLSGATSHAGVGRSWWYRQTHGSGGERRRIGKLGVLAVLAAVWVGPGVLLGHGVYRALQWASPRIGRLWAWPWLVAAGALLVGRWIASAYLHLGWPKLGVGLGTGRYFPADFIGFGGLLGYLQWSLVVACATAAWAIRAWGWAAVPRRAVAPSAKNRDGSWREIPDSERIGFEVYGADELLPEPEPIAVDDADEQTYWGKEDEER</sequence>
<feature type="transmembrane region" description="Helical" evidence="2">
    <location>
        <begin position="118"/>
        <end position="139"/>
    </location>
</feature>
<accession>A0A916SVR4</accession>
<keyword evidence="2" id="KW-0472">Membrane</keyword>
<evidence type="ECO:0000313" key="4">
    <source>
        <dbReference type="Proteomes" id="UP000621454"/>
    </source>
</evidence>
<gene>
    <name evidence="3" type="ORF">GCM10011489_02890</name>
</gene>
<comment type="caution">
    <text evidence="3">The sequence shown here is derived from an EMBL/GenBank/DDBJ whole genome shotgun (WGS) entry which is preliminary data.</text>
</comment>
<dbReference type="RefSeq" id="WP_188584813.1">
    <property type="nucleotide sequence ID" value="NZ_BMGC01000002.1"/>
</dbReference>